<feature type="domain" description="Prokaryotic glutathione synthetase ATP-binding" evidence="1">
    <location>
        <begin position="133"/>
        <end position="255"/>
    </location>
</feature>
<dbReference type="PANTHER" id="PTHR39217">
    <property type="match status" value="1"/>
</dbReference>
<sequence length="304" mass="35872">MFDITILTESKYINPEEINAYNRNILLEDKLLEDAFKIIGLRVIRVAWNDPYFDWTSTKYALFRTTWDYFEHYDKFNNWVEKTSQQTTFINSKSLIGWNIDKHYLQELRAKGIHIPKTLFVEPDEKLSLLQAIQKAMEEFEFNSDEFVLKPCIAAGARHTYKFHYSEWKKHDAIFQELISKETIMLQEFQKNIVDQGEISMMLFNGQFTHAVIKKAKKGDFRVQDDYGGTVALYQSTKEQIDFAESVVNACPEKPIYARVDIFKDNEENLALAELEIFEPELWFRLYPKAVNIFAMCIKEKLFA</sequence>
<proteinExistence type="predicted"/>
<dbReference type="InterPro" id="IPR053191">
    <property type="entry name" value="DcsG_Biosynth_Enzyme"/>
</dbReference>
<organism evidence="2 3">
    <name type="scientific">Croceitalea rosinachiae</name>
    <dbReference type="NCBI Taxonomy" id="3075596"/>
    <lineage>
        <taxon>Bacteria</taxon>
        <taxon>Pseudomonadati</taxon>
        <taxon>Bacteroidota</taxon>
        <taxon>Flavobacteriia</taxon>
        <taxon>Flavobacteriales</taxon>
        <taxon>Flavobacteriaceae</taxon>
        <taxon>Croceitalea</taxon>
    </lineage>
</organism>
<accession>A0ABU3ABY3</accession>
<dbReference type="Pfam" id="PF02955">
    <property type="entry name" value="GSH-S_ATP"/>
    <property type="match status" value="1"/>
</dbReference>
<evidence type="ECO:0000313" key="3">
    <source>
        <dbReference type="Proteomes" id="UP001255246"/>
    </source>
</evidence>
<dbReference type="Proteomes" id="UP001255246">
    <property type="component" value="Unassembled WGS sequence"/>
</dbReference>
<gene>
    <name evidence="2" type="ORF">RM706_11570</name>
</gene>
<dbReference type="EMBL" id="JAVRHR010000002">
    <property type="protein sequence ID" value="MDT0607677.1"/>
    <property type="molecule type" value="Genomic_DNA"/>
</dbReference>
<reference evidence="2 3" key="1">
    <citation type="submission" date="2023-09" db="EMBL/GenBank/DDBJ databases">
        <authorList>
            <person name="Rey-Velasco X."/>
        </authorList>
    </citation>
    <scope>NUCLEOTIDE SEQUENCE [LARGE SCALE GENOMIC DNA]</scope>
    <source>
        <strain evidence="2 3">F388</strain>
    </source>
</reference>
<dbReference type="SUPFAM" id="SSF56059">
    <property type="entry name" value="Glutathione synthetase ATP-binding domain-like"/>
    <property type="match status" value="1"/>
</dbReference>
<evidence type="ECO:0000259" key="1">
    <source>
        <dbReference type="Pfam" id="PF02955"/>
    </source>
</evidence>
<dbReference type="Gene3D" id="3.30.470.20">
    <property type="entry name" value="ATP-grasp fold, B domain"/>
    <property type="match status" value="1"/>
</dbReference>
<evidence type="ECO:0000313" key="2">
    <source>
        <dbReference type="EMBL" id="MDT0607677.1"/>
    </source>
</evidence>
<comment type="caution">
    <text evidence="2">The sequence shown here is derived from an EMBL/GenBank/DDBJ whole genome shotgun (WGS) entry which is preliminary data.</text>
</comment>
<dbReference type="RefSeq" id="WP_311351629.1">
    <property type="nucleotide sequence ID" value="NZ_JAVRHR010000002.1"/>
</dbReference>
<dbReference type="PANTHER" id="PTHR39217:SF1">
    <property type="entry name" value="GLUTATHIONE SYNTHETASE"/>
    <property type="match status" value="1"/>
</dbReference>
<protein>
    <recommendedName>
        <fullName evidence="1">Prokaryotic glutathione synthetase ATP-binding domain-containing protein</fullName>
    </recommendedName>
</protein>
<dbReference type="InterPro" id="IPR004218">
    <property type="entry name" value="GSHS_ATP-bd"/>
</dbReference>
<name>A0ABU3ABY3_9FLAO</name>
<keyword evidence="3" id="KW-1185">Reference proteome</keyword>